<feature type="transmembrane region" description="Helical" evidence="11">
    <location>
        <begin position="115"/>
        <end position="135"/>
    </location>
</feature>
<feature type="region of interest" description="Disordered" evidence="13">
    <location>
        <begin position="52"/>
        <end position="73"/>
    </location>
</feature>
<dbReference type="PANTHER" id="PTHR11410:SF0">
    <property type="entry name" value="ATP SYNTHASE SUBUNIT A"/>
    <property type="match status" value="1"/>
</dbReference>
<keyword evidence="11" id="KW-1003">Cell membrane</keyword>
<sequence length="339" mass="37054">MRDLLHPRVLLVLAILIGACFANTKLIAHHQSDSPFTQLFMHLQPEKLITGGAHGHDDHAAEDHAAEDHASEDHAADGHTHSAYLLATPTLPLPAIFDMDAAHEGTQLVATNLQIFQIASILLIFVCLTGIPKYLRTGEGDAVTRLFTGFCLWVRDEVVYPVMGEKLGARWAPYFLAVFFFIMFMNLGGLLPHSATPTASIFITGALAMLTLLSMLVFGMVVQGPVAFWKNLVPHVPIFIWPLMFVVEVVGLIIKPVALMLRLFATMTGGHLVVLSFIGILFFFAAEFGSAAGYGVGMGLSVPFAVFVMIIESFVALLQAYIFTQLSVIFINMAIHPEH</sequence>
<feature type="transmembrane region" description="Helical" evidence="11">
    <location>
        <begin position="171"/>
        <end position="193"/>
    </location>
</feature>
<evidence type="ECO:0000256" key="7">
    <source>
        <dbReference type="ARBA" id="ARBA00022989"/>
    </source>
</evidence>
<evidence type="ECO:0000256" key="11">
    <source>
        <dbReference type="HAMAP-Rule" id="MF_01393"/>
    </source>
</evidence>
<dbReference type="PANTHER" id="PTHR11410">
    <property type="entry name" value="ATP SYNTHASE SUBUNIT A"/>
    <property type="match status" value="1"/>
</dbReference>
<evidence type="ECO:0000256" key="13">
    <source>
        <dbReference type="SAM" id="MobiDB-lite"/>
    </source>
</evidence>
<feature type="transmembrane region" description="Helical" evidence="11">
    <location>
        <begin position="260"/>
        <end position="284"/>
    </location>
</feature>
<keyword evidence="5 11" id="KW-0812">Transmembrane</keyword>
<evidence type="ECO:0000256" key="10">
    <source>
        <dbReference type="ARBA" id="ARBA00023310"/>
    </source>
</evidence>
<dbReference type="InterPro" id="IPR000568">
    <property type="entry name" value="ATP_synth_F0_asu"/>
</dbReference>
<gene>
    <name evidence="11 14" type="primary">atpB</name>
    <name evidence="14" type="ORF">Pla163_19710</name>
</gene>
<evidence type="ECO:0000256" key="4">
    <source>
        <dbReference type="ARBA" id="ARBA00022547"/>
    </source>
</evidence>
<feature type="transmembrane region" description="Helical" evidence="11">
    <location>
        <begin position="317"/>
        <end position="335"/>
    </location>
</feature>
<dbReference type="InterPro" id="IPR035908">
    <property type="entry name" value="F0_ATP_A_sf"/>
</dbReference>
<accession>A0A518D072</accession>
<dbReference type="RefSeq" id="WP_145187121.1">
    <property type="nucleotide sequence ID" value="NZ_CP036290.1"/>
</dbReference>
<dbReference type="Pfam" id="PF00119">
    <property type="entry name" value="ATP-synt_A"/>
    <property type="match status" value="1"/>
</dbReference>
<dbReference type="SUPFAM" id="SSF81336">
    <property type="entry name" value="F1F0 ATP synthase subunit A"/>
    <property type="match status" value="1"/>
</dbReference>
<evidence type="ECO:0000256" key="9">
    <source>
        <dbReference type="ARBA" id="ARBA00023136"/>
    </source>
</evidence>
<feature type="compositionally biased region" description="Basic and acidic residues" evidence="13">
    <location>
        <begin position="54"/>
        <end position="73"/>
    </location>
</feature>
<dbReference type="GO" id="GO:0005886">
    <property type="term" value="C:plasma membrane"/>
    <property type="evidence" value="ECO:0007669"/>
    <property type="project" value="UniProtKB-SubCell"/>
</dbReference>
<protein>
    <recommendedName>
        <fullName evidence="11 12">ATP synthase subunit a</fullName>
    </recommendedName>
    <alternativeName>
        <fullName evidence="11">ATP synthase F0 sector subunit a</fullName>
    </alternativeName>
    <alternativeName>
        <fullName evidence="11">F-ATPase subunit 6</fullName>
    </alternativeName>
</protein>
<dbReference type="EMBL" id="CP036290">
    <property type="protein sequence ID" value="QDU84853.1"/>
    <property type="molecule type" value="Genomic_DNA"/>
</dbReference>
<keyword evidence="6 11" id="KW-0375">Hydrogen ion transport</keyword>
<evidence type="ECO:0000313" key="14">
    <source>
        <dbReference type="EMBL" id="QDU84853.1"/>
    </source>
</evidence>
<keyword evidence="4 11" id="KW-0138">CF(0)</keyword>
<keyword evidence="9 11" id="KW-0472">Membrane</keyword>
<dbReference type="NCBIfam" id="TIGR01131">
    <property type="entry name" value="ATP_synt_6_or_A"/>
    <property type="match status" value="1"/>
</dbReference>
<dbReference type="GO" id="GO:0046933">
    <property type="term" value="F:proton-transporting ATP synthase activity, rotational mechanism"/>
    <property type="evidence" value="ECO:0007669"/>
    <property type="project" value="UniProtKB-UniRule"/>
</dbReference>
<evidence type="ECO:0000256" key="8">
    <source>
        <dbReference type="ARBA" id="ARBA00023065"/>
    </source>
</evidence>
<evidence type="ECO:0000256" key="2">
    <source>
        <dbReference type="ARBA" id="ARBA00006810"/>
    </source>
</evidence>
<dbReference type="Proteomes" id="UP000319342">
    <property type="component" value="Chromosome"/>
</dbReference>
<evidence type="ECO:0000256" key="3">
    <source>
        <dbReference type="ARBA" id="ARBA00022448"/>
    </source>
</evidence>
<dbReference type="OrthoDB" id="9809130at2"/>
<dbReference type="PROSITE" id="PS51257">
    <property type="entry name" value="PROKAR_LIPOPROTEIN"/>
    <property type="match status" value="1"/>
</dbReference>
<evidence type="ECO:0000256" key="12">
    <source>
        <dbReference type="RuleBase" id="RU000483"/>
    </source>
</evidence>
<keyword evidence="15" id="KW-1185">Reference proteome</keyword>
<name>A0A518D072_9BACT</name>
<feature type="transmembrane region" description="Helical" evidence="11">
    <location>
        <begin position="232"/>
        <end position="254"/>
    </location>
</feature>
<dbReference type="InterPro" id="IPR045083">
    <property type="entry name" value="ATP_synth_F0_asu_bact/mt"/>
</dbReference>
<comment type="similarity">
    <text evidence="2 11 12">Belongs to the ATPase A chain family.</text>
</comment>
<comment type="subcellular location">
    <subcellularLocation>
        <location evidence="11 12">Cell membrane</location>
        <topology evidence="11 12">Multi-pass membrane protein</topology>
    </subcellularLocation>
    <subcellularLocation>
        <location evidence="1">Membrane</location>
        <topology evidence="1">Multi-pass membrane protein</topology>
    </subcellularLocation>
</comment>
<keyword evidence="3 11" id="KW-0813">Transport</keyword>
<feature type="transmembrane region" description="Helical" evidence="11">
    <location>
        <begin position="199"/>
        <end position="220"/>
    </location>
</feature>
<keyword evidence="7 11" id="KW-1133">Transmembrane helix</keyword>
<keyword evidence="10 11" id="KW-0066">ATP synthesis</keyword>
<dbReference type="AlphaFoldDB" id="A0A518D072"/>
<reference evidence="14 15" key="1">
    <citation type="submission" date="2019-02" db="EMBL/GenBank/DDBJ databases">
        <title>Deep-cultivation of Planctomycetes and their phenomic and genomic characterization uncovers novel biology.</title>
        <authorList>
            <person name="Wiegand S."/>
            <person name="Jogler M."/>
            <person name="Boedeker C."/>
            <person name="Pinto D."/>
            <person name="Vollmers J."/>
            <person name="Rivas-Marin E."/>
            <person name="Kohn T."/>
            <person name="Peeters S.H."/>
            <person name="Heuer A."/>
            <person name="Rast P."/>
            <person name="Oberbeckmann S."/>
            <person name="Bunk B."/>
            <person name="Jeske O."/>
            <person name="Meyerdierks A."/>
            <person name="Storesund J.E."/>
            <person name="Kallscheuer N."/>
            <person name="Luecker S."/>
            <person name="Lage O.M."/>
            <person name="Pohl T."/>
            <person name="Merkel B.J."/>
            <person name="Hornburger P."/>
            <person name="Mueller R.-W."/>
            <person name="Bruemmer F."/>
            <person name="Labrenz M."/>
            <person name="Spormann A.M."/>
            <person name="Op den Camp H."/>
            <person name="Overmann J."/>
            <person name="Amann R."/>
            <person name="Jetten M.S.M."/>
            <person name="Mascher T."/>
            <person name="Medema M.H."/>
            <person name="Devos D.P."/>
            <person name="Kaster A.-K."/>
            <person name="Ovreas L."/>
            <person name="Rohde M."/>
            <person name="Galperin M.Y."/>
            <person name="Jogler C."/>
        </authorList>
    </citation>
    <scope>NUCLEOTIDE SEQUENCE [LARGE SCALE GENOMIC DNA]</scope>
    <source>
        <strain evidence="14 15">Pla163</strain>
    </source>
</reference>
<comment type="function">
    <text evidence="11 12">Key component of the proton channel; it plays a direct role in the translocation of protons across the membrane.</text>
</comment>
<evidence type="ECO:0000313" key="15">
    <source>
        <dbReference type="Proteomes" id="UP000319342"/>
    </source>
</evidence>
<keyword evidence="8 11" id="KW-0406">Ion transport</keyword>
<proteinExistence type="inferred from homology"/>
<organism evidence="14 15">
    <name type="scientific">Rohdeia mirabilis</name>
    <dbReference type="NCBI Taxonomy" id="2528008"/>
    <lineage>
        <taxon>Bacteria</taxon>
        <taxon>Pseudomonadati</taxon>
        <taxon>Planctomycetota</taxon>
        <taxon>Planctomycetia</taxon>
        <taxon>Planctomycetia incertae sedis</taxon>
        <taxon>Rohdeia</taxon>
    </lineage>
</organism>
<dbReference type="Gene3D" id="1.20.120.220">
    <property type="entry name" value="ATP synthase, F0 complex, subunit A"/>
    <property type="match status" value="1"/>
</dbReference>
<dbReference type="GO" id="GO:0045259">
    <property type="term" value="C:proton-transporting ATP synthase complex"/>
    <property type="evidence" value="ECO:0007669"/>
    <property type="project" value="UniProtKB-KW"/>
</dbReference>
<evidence type="ECO:0000256" key="5">
    <source>
        <dbReference type="ARBA" id="ARBA00022692"/>
    </source>
</evidence>
<evidence type="ECO:0000256" key="1">
    <source>
        <dbReference type="ARBA" id="ARBA00004141"/>
    </source>
</evidence>
<dbReference type="PRINTS" id="PR00123">
    <property type="entry name" value="ATPASEA"/>
</dbReference>
<dbReference type="CDD" id="cd00310">
    <property type="entry name" value="ATP-synt_Fo_a_6"/>
    <property type="match status" value="1"/>
</dbReference>
<dbReference type="HAMAP" id="MF_01393">
    <property type="entry name" value="ATP_synth_a_bact"/>
    <property type="match status" value="1"/>
</dbReference>
<evidence type="ECO:0000256" key="6">
    <source>
        <dbReference type="ARBA" id="ARBA00022781"/>
    </source>
</evidence>